<dbReference type="RefSeq" id="WP_191319786.1">
    <property type="nucleotide sequence ID" value="NZ_BNCG01000010.1"/>
</dbReference>
<dbReference type="InterPro" id="IPR013113">
    <property type="entry name" value="SIP_FAD-bd"/>
</dbReference>
<dbReference type="Pfam" id="PF08021">
    <property type="entry name" value="FAD_binding_9"/>
    <property type="match status" value="1"/>
</dbReference>
<accession>A0ABV7UB10</accession>
<dbReference type="Proteomes" id="UP001595704">
    <property type="component" value="Unassembled WGS sequence"/>
</dbReference>
<sequence length="102" mass="11014">MTPGPDGLPVWPPEERRPRLGAYTVRQVDPDAGSIDVDFVLHGDPAESVGALGGSGEVWRPCGAAGDLAAPRSPETWSHWIVSSIRFRDRGVLYAAHARRLT</sequence>
<proteinExistence type="predicted"/>
<dbReference type="EMBL" id="JBHRYC010000006">
    <property type="protein sequence ID" value="MFC3635830.1"/>
    <property type="molecule type" value="Genomic_DNA"/>
</dbReference>
<comment type="caution">
    <text evidence="2">The sequence shown here is derived from an EMBL/GenBank/DDBJ whole genome shotgun (WGS) entry which is preliminary data.</text>
</comment>
<protein>
    <submittedName>
        <fullName evidence="2">Siderophore-interacting protein</fullName>
    </submittedName>
</protein>
<gene>
    <name evidence="2" type="ORF">ACFONL_00255</name>
</gene>
<evidence type="ECO:0000313" key="3">
    <source>
        <dbReference type="Proteomes" id="UP001595704"/>
    </source>
</evidence>
<reference evidence="3" key="1">
    <citation type="journal article" date="2019" name="Int. J. Syst. Evol. Microbiol.">
        <title>The Global Catalogue of Microorganisms (GCM) 10K type strain sequencing project: providing services to taxonomists for standard genome sequencing and annotation.</title>
        <authorList>
            <consortium name="The Broad Institute Genomics Platform"/>
            <consortium name="The Broad Institute Genome Sequencing Center for Infectious Disease"/>
            <person name="Wu L."/>
            <person name="Ma J."/>
        </authorList>
    </citation>
    <scope>NUCLEOTIDE SEQUENCE [LARGE SCALE GENOMIC DNA]</scope>
    <source>
        <strain evidence="3">KCTC 42282</strain>
    </source>
</reference>
<dbReference type="Gene3D" id="2.40.30.10">
    <property type="entry name" value="Translation factors"/>
    <property type="match status" value="1"/>
</dbReference>
<evidence type="ECO:0000259" key="1">
    <source>
        <dbReference type="Pfam" id="PF08021"/>
    </source>
</evidence>
<organism evidence="2 3">
    <name type="scientific">Camelimonas fluminis</name>
    <dbReference type="NCBI Taxonomy" id="1576911"/>
    <lineage>
        <taxon>Bacteria</taxon>
        <taxon>Pseudomonadati</taxon>
        <taxon>Pseudomonadota</taxon>
        <taxon>Alphaproteobacteria</taxon>
        <taxon>Hyphomicrobiales</taxon>
        <taxon>Chelatococcaceae</taxon>
        <taxon>Camelimonas</taxon>
    </lineage>
</organism>
<name>A0ABV7UB10_9HYPH</name>
<feature type="domain" description="Siderophore-interacting FAD-binding" evidence="1">
    <location>
        <begin position="4"/>
        <end position="46"/>
    </location>
</feature>
<evidence type="ECO:0000313" key="2">
    <source>
        <dbReference type="EMBL" id="MFC3635830.1"/>
    </source>
</evidence>
<keyword evidence="3" id="KW-1185">Reference proteome</keyword>